<dbReference type="PANTHER" id="PTHR30040">
    <property type="entry name" value="THIAMINE BIOSYNTHESIS LIPOPROTEIN APBE"/>
    <property type="match status" value="1"/>
</dbReference>
<comment type="catalytic activity">
    <reaction evidence="10">
        <text>L-threonyl-[protein] + FAD = FMN-L-threonyl-[protein] + AMP + H(+)</text>
        <dbReference type="Rhea" id="RHEA:36847"/>
        <dbReference type="Rhea" id="RHEA-COMP:11060"/>
        <dbReference type="Rhea" id="RHEA-COMP:11061"/>
        <dbReference type="ChEBI" id="CHEBI:15378"/>
        <dbReference type="ChEBI" id="CHEBI:30013"/>
        <dbReference type="ChEBI" id="CHEBI:57692"/>
        <dbReference type="ChEBI" id="CHEBI:74257"/>
        <dbReference type="ChEBI" id="CHEBI:456215"/>
        <dbReference type="EC" id="2.7.1.180"/>
    </reaction>
</comment>
<keyword evidence="6" id="KW-0479">Metal-binding</keyword>
<dbReference type="Proteomes" id="UP000502706">
    <property type="component" value="Chromosome"/>
</dbReference>
<dbReference type="GO" id="GO:0046872">
    <property type="term" value="F:metal ion binding"/>
    <property type="evidence" value="ECO:0007669"/>
    <property type="project" value="UniProtKB-KW"/>
</dbReference>
<accession>A0A6G8PVJ4</accession>
<evidence type="ECO:0000256" key="1">
    <source>
        <dbReference type="ARBA" id="ARBA00001946"/>
    </source>
</evidence>
<dbReference type="InterPro" id="IPR024932">
    <property type="entry name" value="ApbE"/>
</dbReference>
<dbReference type="KEGG" id="rmar:GBA65_06410"/>
<gene>
    <name evidence="11" type="ORF">GBA65_06410</name>
</gene>
<dbReference type="InterPro" id="IPR003374">
    <property type="entry name" value="ApbE-like_sf"/>
</dbReference>
<dbReference type="Gene3D" id="3.10.520.10">
    <property type="entry name" value="ApbE-like domains"/>
    <property type="match status" value="1"/>
</dbReference>
<evidence type="ECO:0000256" key="8">
    <source>
        <dbReference type="ARBA" id="ARBA00022842"/>
    </source>
</evidence>
<sequence>MKLLKLVARSWEDRIMGTDARLVVVTDDPASGHRALVRAAEDLQATEKALSRFWEHSELSRLNRSGTAVSGERLLIAVREAARAYRWSGGLLDPRVILPLERFGYGRGVPDGDVGEVRPTGPLPPVDMSGWAEESGRISLPPGTRLDLAGVGKALGVGWAAAHLAGHAGLLVDVGGDILALGTDERGEPWNVTAMHREPVGQFSGTSLAVATSTTRKRAWTAGGREAHHLIDPRTGAPAFGELAYATVAAPTILEADLIAKLLVIEGRPAFERFGGERVRAVVTDRGGKTEVLQA</sequence>
<evidence type="ECO:0000256" key="2">
    <source>
        <dbReference type="ARBA" id="ARBA00011955"/>
    </source>
</evidence>
<evidence type="ECO:0000256" key="6">
    <source>
        <dbReference type="ARBA" id="ARBA00022723"/>
    </source>
</evidence>
<keyword evidence="4" id="KW-0285">Flavoprotein</keyword>
<organism evidence="11 12">
    <name type="scientific">Rubrobacter marinus</name>
    <dbReference type="NCBI Taxonomy" id="2653852"/>
    <lineage>
        <taxon>Bacteria</taxon>
        <taxon>Bacillati</taxon>
        <taxon>Actinomycetota</taxon>
        <taxon>Rubrobacteria</taxon>
        <taxon>Rubrobacterales</taxon>
        <taxon>Rubrobacteraceae</taxon>
        <taxon>Rubrobacter</taxon>
    </lineage>
</organism>
<keyword evidence="12" id="KW-1185">Reference proteome</keyword>
<evidence type="ECO:0000313" key="11">
    <source>
        <dbReference type="EMBL" id="QIN78203.1"/>
    </source>
</evidence>
<evidence type="ECO:0000256" key="3">
    <source>
        <dbReference type="ARBA" id="ARBA00016337"/>
    </source>
</evidence>
<dbReference type="EC" id="2.7.1.180" evidence="2"/>
<evidence type="ECO:0000256" key="7">
    <source>
        <dbReference type="ARBA" id="ARBA00022827"/>
    </source>
</evidence>
<evidence type="ECO:0000313" key="12">
    <source>
        <dbReference type="Proteomes" id="UP000502706"/>
    </source>
</evidence>
<protein>
    <recommendedName>
        <fullName evidence="3">FAD:protein FMN transferase</fullName>
        <ecNumber evidence="2">2.7.1.180</ecNumber>
    </recommendedName>
    <alternativeName>
        <fullName evidence="9">Flavin transferase</fullName>
    </alternativeName>
</protein>
<dbReference type="AlphaFoldDB" id="A0A6G8PVJ4"/>
<keyword evidence="5 11" id="KW-0808">Transferase</keyword>
<dbReference type="PANTHER" id="PTHR30040:SF2">
    <property type="entry name" value="FAD:PROTEIN FMN TRANSFERASE"/>
    <property type="match status" value="1"/>
</dbReference>
<evidence type="ECO:0000256" key="5">
    <source>
        <dbReference type="ARBA" id="ARBA00022679"/>
    </source>
</evidence>
<dbReference type="SUPFAM" id="SSF143631">
    <property type="entry name" value="ApbE-like"/>
    <property type="match status" value="1"/>
</dbReference>
<dbReference type="EMBL" id="CP045121">
    <property type="protein sequence ID" value="QIN78203.1"/>
    <property type="molecule type" value="Genomic_DNA"/>
</dbReference>
<dbReference type="GO" id="GO:0016740">
    <property type="term" value="F:transferase activity"/>
    <property type="evidence" value="ECO:0007669"/>
    <property type="project" value="UniProtKB-KW"/>
</dbReference>
<dbReference type="RefSeq" id="WP_166395879.1">
    <property type="nucleotide sequence ID" value="NZ_CP045121.1"/>
</dbReference>
<reference evidence="11 12" key="1">
    <citation type="submission" date="2019-10" db="EMBL/GenBank/DDBJ databases">
        <title>Rubrobacter sp nov SCSIO 52915 isolated from a deep-sea sediment in the South China Sea.</title>
        <authorList>
            <person name="Chen R.W."/>
        </authorList>
    </citation>
    <scope>NUCLEOTIDE SEQUENCE [LARGE SCALE GENOMIC DNA]</scope>
    <source>
        <strain evidence="11 12">SCSIO 52915</strain>
    </source>
</reference>
<evidence type="ECO:0000256" key="10">
    <source>
        <dbReference type="ARBA" id="ARBA00048540"/>
    </source>
</evidence>
<evidence type="ECO:0000256" key="9">
    <source>
        <dbReference type="ARBA" id="ARBA00031306"/>
    </source>
</evidence>
<keyword evidence="7" id="KW-0274">FAD</keyword>
<dbReference type="Pfam" id="PF02424">
    <property type="entry name" value="ApbE"/>
    <property type="match status" value="1"/>
</dbReference>
<comment type="cofactor">
    <cofactor evidence="1">
        <name>Mg(2+)</name>
        <dbReference type="ChEBI" id="CHEBI:18420"/>
    </cofactor>
</comment>
<keyword evidence="8" id="KW-0460">Magnesium</keyword>
<name>A0A6G8PVJ4_9ACTN</name>
<proteinExistence type="predicted"/>
<evidence type="ECO:0000256" key="4">
    <source>
        <dbReference type="ARBA" id="ARBA00022630"/>
    </source>
</evidence>